<evidence type="ECO:0000256" key="1">
    <source>
        <dbReference type="SAM" id="MobiDB-lite"/>
    </source>
</evidence>
<feature type="compositionally biased region" description="Low complexity" evidence="1">
    <location>
        <begin position="393"/>
        <end position="403"/>
    </location>
</feature>
<proteinExistence type="predicted"/>
<comment type="caution">
    <text evidence="2">The sequence shown here is derived from an EMBL/GenBank/DDBJ whole genome shotgun (WGS) entry which is preliminary data.</text>
</comment>
<evidence type="ECO:0000313" key="2">
    <source>
        <dbReference type="EMBL" id="KAF9577298.1"/>
    </source>
</evidence>
<feature type="compositionally biased region" description="Gly residues" evidence="1">
    <location>
        <begin position="370"/>
        <end position="392"/>
    </location>
</feature>
<dbReference type="AlphaFoldDB" id="A0A9P6KA02"/>
<feature type="non-terminal residue" evidence="2">
    <location>
        <position position="421"/>
    </location>
</feature>
<keyword evidence="3" id="KW-1185">Reference proteome</keyword>
<name>A0A9P6KA02_9FUNG</name>
<feature type="compositionally biased region" description="Low complexity" evidence="1">
    <location>
        <begin position="200"/>
        <end position="214"/>
    </location>
</feature>
<dbReference type="EMBL" id="JAABOA010005018">
    <property type="protein sequence ID" value="KAF9577298.1"/>
    <property type="molecule type" value="Genomic_DNA"/>
</dbReference>
<feature type="compositionally biased region" description="Low complexity" evidence="1">
    <location>
        <begin position="242"/>
        <end position="254"/>
    </location>
</feature>
<dbReference type="Proteomes" id="UP000780801">
    <property type="component" value="Unassembled WGS sequence"/>
</dbReference>
<gene>
    <name evidence="2" type="ORF">BGW38_007590</name>
</gene>
<protein>
    <submittedName>
        <fullName evidence="2">Uncharacterized protein</fullName>
    </submittedName>
</protein>
<dbReference type="OrthoDB" id="5569779at2759"/>
<evidence type="ECO:0000313" key="3">
    <source>
        <dbReference type="Proteomes" id="UP000780801"/>
    </source>
</evidence>
<feature type="compositionally biased region" description="Polar residues" evidence="1">
    <location>
        <begin position="256"/>
        <end position="266"/>
    </location>
</feature>
<feature type="region of interest" description="Disordered" evidence="1">
    <location>
        <begin position="118"/>
        <end position="217"/>
    </location>
</feature>
<accession>A0A9P6KA02</accession>
<feature type="region of interest" description="Disordered" evidence="1">
    <location>
        <begin position="349"/>
        <end position="421"/>
    </location>
</feature>
<feature type="compositionally biased region" description="Basic and acidic residues" evidence="1">
    <location>
        <begin position="408"/>
        <end position="421"/>
    </location>
</feature>
<feature type="region of interest" description="Disordered" evidence="1">
    <location>
        <begin position="234"/>
        <end position="266"/>
    </location>
</feature>
<sequence>ECNLGGPRTLLAREQLPTESSWLGWLAQTAAVTSADCVARRNSSSSSSDSGSVGAVPEPIVLAGHAVSEKGAIRPVARSPHQVTVCMHEHLLWDHGHGHGRSKQAQLFGAPGIRSYRQGTEDAGCTGPLDDSTRSTTPADPGAPTSLSGAKGHLNHHGDHSRSSSAVPTSATTAGNHNNSNNNNSKPIPEHRSDGAAPITSTSSPSTSSSSSPSVANPLSKWIATFYRDRYNSRIESNSGRPTSPNSSAPTPSSKLEPSSSTPVSSGFLLSTRQEVHQAWDQTSAFLYRTFSPTYRVGLMYIDSWSNGTQVRGLERLRVSLQRGDALILVRNTTVRLTELFHRSLTAARGQQGAIENEDQNQMDDRRGSGKGNGGTAGEGGDGGEGSGGDSSGGSSTRASGTTGDVGKNGHGDNGAKGKGG</sequence>
<reference evidence="2" key="1">
    <citation type="journal article" date="2020" name="Fungal Divers.">
        <title>Resolving the Mortierellaceae phylogeny through synthesis of multi-gene phylogenetics and phylogenomics.</title>
        <authorList>
            <person name="Vandepol N."/>
            <person name="Liber J."/>
            <person name="Desiro A."/>
            <person name="Na H."/>
            <person name="Kennedy M."/>
            <person name="Barry K."/>
            <person name="Grigoriev I.V."/>
            <person name="Miller A.N."/>
            <person name="O'Donnell K."/>
            <person name="Stajich J.E."/>
            <person name="Bonito G."/>
        </authorList>
    </citation>
    <scope>NUCLEOTIDE SEQUENCE</scope>
    <source>
        <strain evidence="2">KOD1015</strain>
    </source>
</reference>
<organism evidence="2 3">
    <name type="scientific">Lunasporangiospora selenospora</name>
    <dbReference type="NCBI Taxonomy" id="979761"/>
    <lineage>
        <taxon>Eukaryota</taxon>
        <taxon>Fungi</taxon>
        <taxon>Fungi incertae sedis</taxon>
        <taxon>Mucoromycota</taxon>
        <taxon>Mortierellomycotina</taxon>
        <taxon>Mortierellomycetes</taxon>
        <taxon>Mortierellales</taxon>
        <taxon>Mortierellaceae</taxon>
        <taxon>Lunasporangiospora</taxon>
    </lineage>
</organism>
<feature type="compositionally biased region" description="Low complexity" evidence="1">
    <location>
        <begin position="163"/>
        <end position="185"/>
    </location>
</feature>